<evidence type="ECO:0000313" key="2">
    <source>
        <dbReference type="Proteomes" id="UP000003250"/>
    </source>
</evidence>
<name>H0I1Z2_9HYPH</name>
<sequence length="77" mass="8297">MKNTFCIDTGCVFGGKLTARRWPDAAILSGEQSLAIGAVIANVDLAVAQPYVNSCRMCTRCKWRIGQSSCGGLSWQL</sequence>
<dbReference type="Proteomes" id="UP000003250">
    <property type="component" value="Unassembled WGS sequence"/>
</dbReference>
<dbReference type="AlphaFoldDB" id="H0I1Z2"/>
<proteinExistence type="predicted"/>
<dbReference type="Gene3D" id="3.60.21.10">
    <property type="match status" value="1"/>
</dbReference>
<gene>
    <name evidence="1" type="ORF">MAXJ12_32439</name>
</gene>
<evidence type="ECO:0000313" key="1">
    <source>
        <dbReference type="EMBL" id="EHK53037.1"/>
    </source>
</evidence>
<keyword evidence="2" id="KW-1185">Reference proteome</keyword>
<organism evidence="1 2">
    <name type="scientific">Mesorhizobium alhagi CCNWXJ12-2</name>
    <dbReference type="NCBI Taxonomy" id="1107882"/>
    <lineage>
        <taxon>Bacteria</taxon>
        <taxon>Pseudomonadati</taxon>
        <taxon>Pseudomonadota</taxon>
        <taxon>Alphaproteobacteria</taxon>
        <taxon>Hyphomicrobiales</taxon>
        <taxon>Phyllobacteriaceae</taxon>
        <taxon>Allomesorhizobium</taxon>
    </lineage>
</organism>
<accession>H0I1Z2</accession>
<dbReference type="InterPro" id="IPR029052">
    <property type="entry name" value="Metallo-depent_PP-like"/>
</dbReference>
<reference evidence="1 2" key="1">
    <citation type="journal article" date="2012" name="J. Bacteriol.">
        <title>Draft Genome Sequence of Mesorhizobium alhagi CCNWXJ12-2T, a Novel Salt-Resistant Species Isolated from the Desert of Northwestern China.</title>
        <authorList>
            <person name="Zhou M."/>
            <person name="Chen W."/>
            <person name="Chen H."/>
            <person name="Wei G."/>
        </authorList>
    </citation>
    <scope>NUCLEOTIDE SEQUENCE [LARGE SCALE GENOMIC DNA]</scope>
    <source>
        <strain evidence="1 2">CCNWXJ12-2</strain>
    </source>
</reference>
<protein>
    <submittedName>
        <fullName evidence="1">Uncharacterized protein</fullName>
    </submittedName>
</protein>
<dbReference type="EMBL" id="AHAM01000292">
    <property type="protein sequence ID" value="EHK53037.1"/>
    <property type="molecule type" value="Genomic_DNA"/>
</dbReference>